<gene>
    <name evidence="1" type="primary">AlNc14C1515G12974</name>
    <name evidence="1" type="ORF">ALNC14_143450</name>
</gene>
<dbReference type="EMBL" id="FR825043">
    <property type="protein sequence ID" value="CCA28201.1"/>
    <property type="molecule type" value="Genomic_DNA"/>
</dbReference>
<proteinExistence type="predicted"/>
<protein>
    <submittedName>
        <fullName evidence="1">AlNc14C1515G12974 protein</fullName>
    </submittedName>
</protein>
<sequence length="129" mass="15511">MRNKRNACCLYVRLWIKYWQNRIGELVDKVVGRMLREFLVDYEGEVSHENHVVQRYRELISGLQDKDSCVLNVRFLVLERMSTHRRDDIHDVWLQVLIASISSALLSYSRLCHQHYSYYFMGLEKALWS</sequence>
<name>F0X2R1_9STRA</name>
<accession>F0X2R1</accession>
<organism evidence="1">
    <name type="scientific">Albugo laibachii Nc14</name>
    <dbReference type="NCBI Taxonomy" id="890382"/>
    <lineage>
        <taxon>Eukaryota</taxon>
        <taxon>Sar</taxon>
        <taxon>Stramenopiles</taxon>
        <taxon>Oomycota</taxon>
        <taxon>Peronosporomycetes</taxon>
        <taxon>Albuginales</taxon>
        <taxon>Albuginaceae</taxon>
        <taxon>Albugo</taxon>
    </lineage>
</organism>
<reference evidence="1" key="1">
    <citation type="journal article" date="2011" name="PLoS Biol.">
        <title>Gene gain and loss during evolution of obligate parasitism in the white rust pathogen of Arabidopsis thaliana.</title>
        <authorList>
            <person name="Kemen E."/>
            <person name="Gardiner A."/>
            <person name="Schultz-Larsen T."/>
            <person name="Kemen A.C."/>
            <person name="Balmuth A.L."/>
            <person name="Robert-Seilaniantz A."/>
            <person name="Bailey K."/>
            <person name="Holub E."/>
            <person name="Studholme D.J."/>
            <person name="Maclean D."/>
            <person name="Jones J.D."/>
        </authorList>
    </citation>
    <scope>NUCLEOTIDE SEQUENCE</scope>
</reference>
<evidence type="ECO:0000313" key="1">
    <source>
        <dbReference type="EMBL" id="CCA28201.1"/>
    </source>
</evidence>
<dbReference type="AlphaFoldDB" id="F0X2R1"/>
<reference evidence="1" key="2">
    <citation type="submission" date="2011-02" db="EMBL/GenBank/DDBJ databases">
        <authorList>
            <person name="MacLean D."/>
        </authorList>
    </citation>
    <scope>NUCLEOTIDE SEQUENCE</scope>
</reference>
<dbReference type="HOGENOM" id="CLU_1952838_0_0_1"/>